<accession>A0A2V1P221</accession>
<evidence type="ECO:0008006" key="3">
    <source>
        <dbReference type="Google" id="ProtNLM"/>
    </source>
</evidence>
<dbReference type="AlphaFoldDB" id="A0A2V1P221"/>
<organism evidence="1 2">
    <name type="scientific">Salibaculum griseiflavum</name>
    <dbReference type="NCBI Taxonomy" id="1914409"/>
    <lineage>
        <taxon>Bacteria</taxon>
        <taxon>Pseudomonadati</taxon>
        <taxon>Pseudomonadota</taxon>
        <taxon>Alphaproteobacteria</taxon>
        <taxon>Rhodobacterales</taxon>
        <taxon>Roseobacteraceae</taxon>
        <taxon>Salibaculum</taxon>
    </lineage>
</organism>
<evidence type="ECO:0000313" key="2">
    <source>
        <dbReference type="Proteomes" id="UP000245293"/>
    </source>
</evidence>
<name>A0A2V1P221_9RHOB</name>
<dbReference type="EMBL" id="QETF01000021">
    <property type="protein sequence ID" value="PWG15894.1"/>
    <property type="molecule type" value="Genomic_DNA"/>
</dbReference>
<dbReference type="Proteomes" id="UP000245293">
    <property type="component" value="Unassembled WGS sequence"/>
</dbReference>
<dbReference type="Gene3D" id="2.160.20.80">
    <property type="entry name" value="E3 ubiquitin-protein ligase SopA"/>
    <property type="match status" value="1"/>
</dbReference>
<evidence type="ECO:0000313" key="1">
    <source>
        <dbReference type="EMBL" id="PWG15894.1"/>
    </source>
</evidence>
<dbReference type="RefSeq" id="WP_109389786.1">
    <property type="nucleotide sequence ID" value="NZ_QETF01000021.1"/>
</dbReference>
<protein>
    <recommendedName>
        <fullName evidence="3">Pentapeptide repeat-containing protein</fullName>
    </recommendedName>
</protein>
<sequence length="260" mass="29599">MLNNIEEILSEEEKISLLRIQKAVNWSFSNLVKISGLDPKLDFQNLDLRELDLRGEDLRGFNFRGSDLRGSVRDDSTLIDKTTILADTQIDWIESDNPDITELMSKIQSASSKTQKQELVAELCDNYNSPDHIRQFLRGQIERTASVENFVVLVDRFEPKHTNDKIAILRSLRKLALQSAKKRRAKGKSQFSVIGFSSFIKQLESSRNNAVLTVLENYVGQSYKAGRVSLDPKVFEISDDLTRFLEAVETSDKSSIQQLL</sequence>
<dbReference type="SUPFAM" id="SSF141571">
    <property type="entry name" value="Pentapeptide repeat-like"/>
    <property type="match status" value="1"/>
</dbReference>
<gene>
    <name evidence="1" type="ORF">DFK10_14680</name>
</gene>
<proteinExistence type="predicted"/>
<comment type="caution">
    <text evidence="1">The sequence shown here is derived from an EMBL/GenBank/DDBJ whole genome shotgun (WGS) entry which is preliminary data.</text>
</comment>
<keyword evidence="2" id="KW-1185">Reference proteome</keyword>
<reference evidence="2" key="1">
    <citation type="submission" date="2018-05" db="EMBL/GenBank/DDBJ databases">
        <authorList>
            <person name="Du Z."/>
            <person name="Wang X."/>
        </authorList>
    </citation>
    <scope>NUCLEOTIDE SEQUENCE [LARGE SCALE GENOMIC DNA]</scope>
    <source>
        <strain evidence="2">WDS4C29</strain>
    </source>
</reference>